<dbReference type="GO" id="GO:0030246">
    <property type="term" value="F:carbohydrate binding"/>
    <property type="evidence" value="ECO:0007669"/>
    <property type="project" value="InterPro"/>
</dbReference>
<evidence type="ECO:0000259" key="5">
    <source>
        <dbReference type="Pfam" id="PF04198"/>
    </source>
</evidence>
<keyword evidence="9" id="KW-1185">Reference proteome</keyword>
<comment type="caution">
    <text evidence="6">The sequence shown here is derived from an EMBL/GenBank/DDBJ whole genome shotgun (WGS) entry which is preliminary data.</text>
</comment>
<dbReference type="InterPro" id="IPR051054">
    <property type="entry name" value="SorC_transcr_regulators"/>
</dbReference>
<evidence type="ECO:0000313" key="8">
    <source>
        <dbReference type="Proteomes" id="UP000016412"/>
    </source>
</evidence>
<dbReference type="OrthoDB" id="356229at2"/>
<dbReference type="InterPro" id="IPR007324">
    <property type="entry name" value="Sugar-bd_dom_put"/>
</dbReference>
<dbReference type="eggNOG" id="COG2390">
    <property type="taxonomic scope" value="Bacteria"/>
</dbReference>
<dbReference type="PANTHER" id="PTHR34294:SF1">
    <property type="entry name" value="TRANSCRIPTIONAL REGULATOR LSRR"/>
    <property type="match status" value="1"/>
</dbReference>
<name>U2MEF5_TRESO</name>
<proteinExistence type="inferred from homology"/>
<dbReference type="STRING" id="1125725.HMPREF1325_2573"/>
<dbReference type="RefSeq" id="WP_021330677.1">
    <property type="nucleotide sequence ID" value="NZ_AUZJ01000043.1"/>
</dbReference>
<gene>
    <name evidence="7" type="ORF">HMPREF0860_0360</name>
    <name evidence="6" type="ORF">HMPREF1325_2573</name>
</gene>
<dbReference type="InterPro" id="IPR037171">
    <property type="entry name" value="NagB/RpiA_transferase-like"/>
</dbReference>
<sequence>MIDDEKLLDIAIDYYIRKKTQAEIARVYNVSHVQIGNYLKEAQRKGIVTISVNLPVSKDETDNLNELFKTIFHIKNVVLVQGSDNSDKALERVAEKAASYMLETLPNNVSRIGIGWGKTMHDVTLVKNRGERKTNWMYYPACLLEADGDNPYFDTVRLTRNLAKNWGGQVDGGFIDRLLIERKFPGGRIASKENDAWRALHVLVAGLGCATSRFPSQREGMFTSEVFKEINTKNIVGDILHNYYDIDGNMYTIADDEILIPVDDIRRVPWVVAVACGFTKVESIIGGLRTGLIDTLVTDIQTAHHVIDYLK</sequence>
<keyword evidence="2" id="KW-0805">Transcription regulation</keyword>
<comment type="similarity">
    <text evidence="1">Belongs to the SorC transcriptional regulatory family.</text>
</comment>
<evidence type="ECO:0000313" key="6">
    <source>
        <dbReference type="EMBL" id="ERF60278.1"/>
    </source>
</evidence>
<dbReference type="Proteomes" id="UP000016646">
    <property type="component" value="Unassembled WGS sequence"/>
</dbReference>
<dbReference type="EMBL" id="AUZJ01000043">
    <property type="protein sequence ID" value="ERF60278.1"/>
    <property type="molecule type" value="Genomic_DNA"/>
</dbReference>
<dbReference type="AlphaFoldDB" id="U2MEF5"/>
<dbReference type="Gene3D" id="3.40.50.1360">
    <property type="match status" value="1"/>
</dbReference>
<dbReference type="GO" id="GO:0003677">
    <property type="term" value="F:DNA binding"/>
    <property type="evidence" value="ECO:0007669"/>
    <property type="project" value="UniProtKB-KW"/>
</dbReference>
<dbReference type="Gene3D" id="1.10.10.60">
    <property type="entry name" value="Homeodomain-like"/>
    <property type="match status" value="1"/>
</dbReference>
<evidence type="ECO:0000256" key="2">
    <source>
        <dbReference type="ARBA" id="ARBA00023015"/>
    </source>
</evidence>
<organism evidence="6 8">
    <name type="scientific">Treponema socranskii subsp. socranskii VPI DR56BR1116 = ATCC 35536</name>
    <dbReference type="NCBI Taxonomy" id="1125725"/>
    <lineage>
        <taxon>Bacteria</taxon>
        <taxon>Pseudomonadati</taxon>
        <taxon>Spirochaetota</taxon>
        <taxon>Spirochaetia</taxon>
        <taxon>Spirochaetales</taxon>
        <taxon>Treponemataceae</taxon>
        <taxon>Treponema</taxon>
    </lineage>
</organism>
<keyword evidence="3" id="KW-0238">DNA-binding</keyword>
<reference evidence="8 9" key="1">
    <citation type="submission" date="2013-08" db="EMBL/GenBank/DDBJ databases">
        <authorList>
            <person name="Durkin A.S."/>
            <person name="Haft D.R."/>
            <person name="McCorrison J."/>
            <person name="Torralba M."/>
            <person name="Gillis M."/>
            <person name="Haft D.H."/>
            <person name="Methe B."/>
            <person name="Sutton G."/>
            <person name="Nelson K.E."/>
        </authorList>
    </citation>
    <scope>NUCLEOTIDE SEQUENCE [LARGE SCALE GENOMIC DNA]</scope>
    <source>
        <strain evidence="7 9">ATCC 35536</strain>
        <strain evidence="6 8">VPI DR56BR1116</strain>
    </source>
</reference>
<dbReference type="SUPFAM" id="SSF100950">
    <property type="entry name" value="NagB/RpiA/CoA transferase-like"/>
    <property type="match status" value="1"/>
</dbReference>
<dbReference type="PATRIC" id="fig|1125725.3.peg.1746"/>
<dbReference type="EMBL" id="AVQI01000084">
    <property type="protein sequence ID" value="ERJ97688.1"/>
    <property type="molecule type" value="Genomic_DNA"/>
</dbReference>
<protein>
    <submittedName>
        <fullName evidence="6">Sugar-binding domain protein</fullName>
    </submittedName>
</protein>
<keyword evidence="4" id="KW-0804">Transcription</keyword>
<evidence type="ECO:0000256" key="3">
    <source>
        <dbReference type="ARBA" id="ARBA00023125"/>
    </source>
</evidence>
<dbReference type="Proteomes" id="UP000016412">
    <property type="component" value="Unassembled WGS sequence"/>
</dbReference>
<dbReference type="PANTHER" id="PTHR34294">
    <property type="entry name" value="TRANSCRIPTIONAL REGULATOR-RELATED"/>
    <property type="match status" value="1"/>
</dbReference>
<evidence type="ECO:0000256" key="4">
    <source>
        <dbReference type="ARBA" id="ARBA00023163"/>
    </source>
</evidence>
<evidence type="ECO:0000313" key="7">
    <source>
        <dbReference type="EMBL" id="ERJ97688.1"/>
    </source>
</evidence>
<evidence type="ECO:0000256" key="1">
    <source>
        <dbReference type="ARBA" id="ARBA00010466"/>
    </source>
</evidence>
<evidence type="ECO:0000313" key="9">
    <source>
        <dbReference type="Proteomes" id="UP000016646"/>
    </source>
</evidence>
<feature type="domain" description="Sugar-binding" evidence="5">
    <location>
        <begin position="62"/>
        <end position="307"/>
    </location>
</feature>
<dbReference type="Pfam" id="PF04198">
    <property type="entry name" value="Sugar-bind"/>
    <property type="match status" value="1"/>
</dbReference>
<accession>U2MEF5</accession>